<name>A0ABP0XRE0_9ROSI</name>
<evidence type="ECO:0000256" key="1">
    <source>
        <dbReference type="SAM" id="Phobius"/>
    </source>
</evidence>
<dbReference type="EMBL" id="OZ021744">
    <property type="protein sequence ID" value="CAK9310740.1"/>
    <property type="molecule type" value="Genomic_DNA"/>
</dbReference>
<sequence length="77" mass="8611">MVSERALQYDMIVCFSLFSFFGAFGKSLKLSGGFDKWVTVHGDGLLRFKSLQTRSPSIFFVLGILTFIALLLRAKVS</sequence>
<organism evidence="2 3">
    <name type="scientific">Citrullus colocynthis</name>
    <name type="common">colocynth</name>
    <dbReference type="NCBI Taxonomy" id="252529"/>
    <lineage>
        <taxon>Eukaryota</taxon>
        <taxon>Viridiplantae</taxon>
        <taxon>Streptophyta</taxon>
        <taxon>Embryophyta</taxon>
        <taxon>Tracheophyta</taxon>
        <taxon>Spermatophyta</taxon>
        <taxon>Magnoliopsida</taxon>
        <taxon>eudicotyledons</taxon>
        <taxon>Gunneridae</taxon>
        <taxon>Pentapetalae</taxon>
        <taxon>rosids</taxon>
        <taxon>fabids</taxon>
        <taxon>Cucurbitales</taxon>
        <taxon>Cucurbitaceae</taxon>
        <taxon>Benincaseae</taxon>
        <taxon>Citrullus</taxon>
    </lineage>
</organism>
<keyword evidence="1" id="KW-0812">Transmembrane</keyword>
<proteinExistence type="predicted"/>
<gene>
    <name evidence="2" type="ORF">CITCOLO1_LOCUS2375</name>
</gene>
<dbReference type="Proteomes" id="UP001642487">
    <property type="component" value="Chromosome 10"/>
</dbReference>
<keyword evidence="3" id="KW-1185">Reference proteome</keyword>
<evidence type="ECO:0000313" key="2">
    <source>
        <dbReference type="EMBL" id="CAK9310740.1"/>
    </source>
</evidence>
<evidence type="ECO:0000313" key="3">
    <source>
        <dbReference type="Proteomes" id="UP001642487"/>
    </source>
</evidence>
<keyword evidence="1" id="KW-0472">Membrane</keyword>
<protein>
    <submittedName>
        <fullName evidence="2">Uncharacterized protein</fullName>
    </submittedName>
</protein>
<feature type="transmembrane region" description="Helical" evidence="1">
    <location>
        <begin position="6"/>
        <end position="24"/>
    </location>
</feature>
<feature type="transmembrane region" description="Helical" evidence="1">
    <location>
        <begin position="57"/>
        <end position="74"/>
    </location>
</feature>
<accession>A0ABP0XRE0</accession>
<keyword evidence="1" id="KW-1133">Transmembrane helix</keyword>
<reference evidence="2 3" key="1">
    <citation type="submission" date="2024-03" db="EMBL/GenBank/DDBJ databases">
        <authorList>
            <person name="Gkanogiannis A."/>
            <person name="Becerra Lopez-Lavalle L."/>
        </authorList>
    </citation>
    <scope>NUCLEOTIDE SEQUENCE [LARGE SCALE GENOMIC DNA]</scope>
</reference>